<evidence type="ECO:0000313" key="2">
    <source>
        <dbReference type="EMBL" id="GHF32807.1"/>
    </source>
</evidence>
<gene>
    <name evidence="2" type="ORF">GCM10017566_01740</name>
</gene>
<name>A0A8H9M7C9_9PSEU</name>
<accession>A0A8H9M7C9</accession>
<dbReference type="Proteomes" id="UP000658656">
    <property type="component" value="Unassembled WGS sequence"/>
</dbReference>
<proteinExistence type="predicted"/>
<organism evidence="2 3">
    <name type="scientific">Amycolatopsis bartoniae</name>
    <dbReference type="NCBI Taxonomy" id="941986"/>
    <lineage>
        <taxon>Bacteria</taxon>
        <taxon>Bacillati</taxon>
        <taxon>Actinomycetota</taxon>
        <taxon>Actinomycetes</taxon>
        <taxon>Pseudonocardiales</taxon>
        <taxon>Pseudonocardiaceae</taxon>
        <taxon>Amycolatopsis</taxon>
    </lineage>
</organism>
<dbReference type="EMBL" id="BNAV01000001">
    <property type="protein sequence ID" value="GHF32807.1"/>
    <property type="molecule type" value="Genomic_DNA"/>
</dbReference>
<reference evidence="2" key="1">
    <citation type="journal article" date="2014" name="Int. J. Syst. Evol. Microbiol.">
        <title>Complete genome sequence of Corynebacterium casei LMG S-19264T (=DSM 44701T), isolated from a smear-ripened cheese.</title>
        <authorList>
            <consortium name="US DOE Joint Genome Institute (JGI-PGF)"/>
            <person name="Walter F."/>
            <person name="Albersmeier A."/>
            <person name="Kalinowski J."/>
            <person name="Ruckert C."/>
        </authorList>
    </citation>
    <scope>NUCLEOTIDE SEQUENCE</scope>
    <source>
        <strain evidence="2">CGMCC 4.7679</strain>
    </source>
</reference>
<feature type="compositionally biased region" description="Basic and acidic residues" evidence="1">
    <location>
        <begin position="10"/>
        <end position="22"/>
    </location>
</feature>
<evidence type="ECO:0000256" key="1">
    <source>
        <dbReference type="SAM" id="MobiDB-lite"/>
    </source>
</evidence>
<dbReference type="OrthoDB" id="9965334at2"/>
<reference evidence="2" key="2">
    <citation type="submission" date="2020-09" db="EMBL/GenBank/DDBJ databases">
        <authorList>
            <person name="Sun Q."/>
            <person name="Zhou Y."/>
        </authorList>
    </citation>
    <scope>NUCLEOTIDE SEQUENCE</scope>
    <source>
        <strain evidence="2">CGMCC 4.7679</strain>
    </source>
</reference>
<comment type="caution">
    <text evidence="2">The sequence shown here is derived from an EMBL/GenBank/DDBJ whole genome shotgun (WGS) entry which is preliminary data.</text>
</comment>
<feature type="compositionally biased region" description="Polar residues" evidence="1">
    <location>
        <begin position="78"/>
        <end position="89"/>
    </location>
</feature>
<keyword evidence="3" id="KW-1185">Reference proteome</keyword>
<feature type="region of interest" description="Disordered" evidence="1">
    <location>
        <begin position="69"/>
        <end position="89"/>
    </location>
</feature>
<dbReference type="AlphaFoldDB" id="A0A8H9M7C9"/>
<dbReference type="RefSeq" id="WP_145938076.1">
    <property type="nucleotide sequence ID" value="NZ_BNAV01000001.1"/>
</dbReference>
<protein>
    <submittedName>
        <fullName evidence="2">Uncharacterized protein</fullName>
    </submittedName>
</protein>
<sequence>MTARLSEQVHSTEGESSCDDRASLPSTLTDLINRLHNSATKATRLGNQHRHFAADLLLLGEQLHEFAGGLQEIPAPASPQQSGTSDDER</sequence>
<evidence type="ECO:0000313" key="3">
    <source>
        <dbReference type="Proteomes" id="UP000658656"/>
    </source>
</evidence>
<feature type="region of interest" description="Disordered" evidence="1">
    <location>
        <begin position="1"/>
        <end position="23"/>
    </location>
</feature>